<accession>A0AAE1XZR0</accession>
<dbReference type="Proteomes" id="UP001293254">
    <property type="component" value="Unassembled WGS sequence"/>
</dbReference>
<gene>
    <name evidence="3" type="ORF">Salat_2007500</name>
</gene>
<feature type="coiled-coil region" evidence="1">
    <location>
        <begin position="5"/>
        <end position="61"/>
    </location>
</feature>
<keyword evidence="1" id="KW-0175">Coiled coil</keyword>
<evidence type="ECO:0000313" key="4">
    <source>
        <dbReference type="Proteomes" id="UP001293254"/>
    </source>
</evidence>
<reference evidence="3" key="1">
    <citation type="submission" date="2020-06" db="EMBL/GenBank/DDBJ databases">
        <authorList>
            <person name="Li T."/>
            <person name="Hu X."/>
            <person name="Zhang T."/>
            <person name="Song X."/>
            <person name="Zhang H."/>
            <person name="Dai N."/>
            <person name="Sheng W."/>
            <person name="Hou X."/>
            <person name="Wei L."/>
        </authorList>
    </citation>
    <scope>NUCLEOTIDE SEQUENCE</scope>
    <source>
        <strain evidence="3">3651</strain>
        <tissue evidence="3">Leaf</tissue>
    </source>
</reference>
<dbReference type="PANTHER" id="PTHR14005">
    <property type="entry name" value="EUKARYOTIC TRANSLATION INITIATION FACTOR 3, THETA SUBUNIT"/>
    <property type="match status" value="1"/>
</dbReference>
<dbReference type="GO" id="GO:0003729">
    <property type="term" value="F:mRNA binding"/>
    <property type="evidence" value="ECO:0007669"/>
    <property type="project" value="TreeGrafter"/>
</dbReference>
<organism evidence="3 4">
    <name type="scientific">Sesamum alatum</name>
    <dbReference type="NCBI Taxonomy" id="300844"/>
    <lineage>
        <taxon>Eukaryota</taxon>
        <taxon>Viridiplantae</taxon>
        <taxon>Streptophyta</taxon>
        <taxon>Embryophyta</taxon>
        <taxon>Tracheophyta</taxon>
        <taxon>Spermatophyta</taxon>
        <taxon>Magnoliopsida</taxon>
        <taxon>eudicotyledons</taxon>
        <taxon>Gunneridae</taxon>
        <taxon>Pentapetalae</taxon>
        <taxon>asterids</taxon>
        <taxon>lamiids</taxon>
        <taxon>Lamiales</taxon>
        <taxon>Pedaliaceae</taxon>
        <taxon>Sesamum</taxon>
    </lineage>
</organism>
<dbReference type="GO" id="GO:0003743">
    <property type="term" value="F:translation initiation factor activity"/>
    <property type="evidence" value="ECO:0007669"/>
    <property type="project" value="UniProtKB-KW"/>
</dbReference>
<dbReference type="InterPro" id="IPR027512">
    <property type="entry name" value="EIF3A"/>
</dbReference>
<evidence type="ECO:0000256" key="1">
    <source>
        <dbReference type="SAM" id="Coils"/>
    </source>
</evidence>
<reference evidence="3" key="2">
    <citation type="journal article" date="2024" name="Plant">
        <title>Genomic evolution and insights into agronomic trait innovations of Sesamum species.</title>
        <authorList>
            <person name="Miao H."/>
            <person name="Wang L."/>
            <person name="Qu L."/>
            <person name="Liu H."/>
            <person name="Sun Y."/>
            <person name="Le M."/>
            <person name="Wang Q."/>
            <person name="Wei S."/>
            <person name="Zheng Y."/>
            <person name="Lin W."/>
            <person name="Duan Y."/>
            <person name="Cao H."/>
            <person name="Xiong S."/>
            <person name="Wang X."/>
            <person name="Wei L."/>
            <person name="Li C."/>
            <person name="Ma Q."/>
            <person name="Ju M."/>
            <person name="Zhao R."/>
            <person name="Li G."/>
            <person name="Mu C."/>
            <person name="Tian Q."/>
            <person name="Mei H."/>
            <person name="Zhang T."/>
            <person name="Gao T."/>
            <person name="Zhang H."/>
        </authorList>
    </citation>
    <scope>NUCLEOTIDE SEQUENCE</scope>
    <source>
        <strain evidence="3">3651</strain>
    </source>
</reference>
<dbReference type="EMBL" id="JACGWO010000008">
    <property type="protein sequence ID" value="KAK4420571.1"/>
    <property type="molecule type" value="Genomic_DNA"/>
</dbReference>
<feature type="region of interest" description="Disordered" evidence="2">
    <location>
        <begin position="140"/>
        <end position="302"/>
    </location>
</feature>
<name>A0AAE1XZR0_9LAMI</name>
<feature type="compositionally biased region" description="Basic and acidic residues" evidence="2">
    <location>
        <begin position="265"/>
        <end position="283"/>
    </location>
</feature>
<protein>
    <submittedName>
        <fullName evidence="3">Eukaryotic translation initiation factor 3 subunit A</fullName>
    </submittedName>
</protein>
<evidence type="ECO:0000313" key="3">
    <source>
        <dbReference type="EMBL" id="KAK4420571.1"/>
    </source>
</evidence>
<keyword evidence="3" id="KW-0396">Initiation factor</keyword>
<feature type="compositionally biased region" description="Low complexity" evidence="2">
    <location>
        <begin position="218"/>
        <end position="232"/>
    </location>
</feature>
<evidence type="ECO:0000256" key="2">
    <source>
        <dbReference type="SAM" id="MobiDB-lite"/>
    </source>
</evidence>
<feature type="compositionally biased region" description="Polar residues" evidence="2">
    <location>
        <begin position="290"/>
        <end position="302"/>
    </location>
</feature>
<dbReference type="GO" id="GO:0071541">
    <property type="term" value="C:eukaryotic translation initiation factor 3 complex, eIF3m"/>
    <property type="evidence" value="ECO:0007669"/>
    <property type="project" value="TreeGrafter"/>
</dbReference>
<dbReference type="PANTHER" id="PTHR14005:SF0">
    <property type="entry name" value="EUKARYOTIC TRANSLATION INITIATION FACTOR 3 SUBUNIT A"/>
    <property type="match status" value="1"/>
</dbReference>
<keyword evidence="3" id="KW-0648">Protein biosynthesis</keyword>
<dbReference type="GO" id="GO:0071540">
    <property type="term" value="C:eukaryotic translation initiation factor 3 complex, eIF3e"/>
    <property type="evidence" value="ECO:0007669"/>
    <property type="project" value="TreeGrafter"/>
</dbReference>
<dbReference type="GO" id="GO:0002188">
    <property type="term" value="P:translation reinitiation"/>
    <property type="evidence" value="ECO:0007669"/>
    <property type="project" value="TreeGrafter"/>
</dbReference>
<dbReference type="AlphaFoldDB" id="A0AAE1XZR0"/>
<dbReference type="GO" id="GO:0001732">
    <property type="term" value="P:formation of cytoplasmic translation initiation complex"/>
    <property type="evidence" value="ECO:0007669"/>
    <property type="project" value="TreeGrafter"/>
</dbReference>
<dbReference type="GO" id="GO:0043614">
    <property type="term" value="C:multi-eIF complex"/>
    <property type="evidence" value="ECO:0007669"/>
    <property type="project" value="TreeGrafter"/>
</dbReference>
<keyword evidence="4" id="KW-1185">Reference proteome</keyword>
<sequence>MELALSEQLREKQEMEKKLQKLAKTMDYLERAKREEAAPLIEAAFQQRLAEEEALHTLEQQQEIDVSRQRHAGDLEEKRRLGRMLENKKIFQERVLSRRRAEYDRLKEEREERINQIIQSRKKDREERRKLIYFLRSEEERQKRLREEEEARKLEEMERRKKEEAERKAKLDEIAEKQRQRERELEEKERQRREEVLGRSAAVPSRTEPSSMARPGEAAPAAPAAAAAAAAPSTGKYVPRFKRMAAEGGGQAPPPETDRWSSSSRMDDRTPQQADRWRDDRRPTFGTGAPRSTTWQSSRERR</sequence>
<comment type="caution">
    <text evidence="3">The sequence shown here is derived from an EMBL/GenBank/DDBJ whole genome shotgun (WGS) entry which is preliminary data.</text>
</comment>
<proteinExistence type="predicted"/>
<feature type="compositionally biased region" description="Basic and acidic residues" evidence="2">
    <location>
        <begin position="140"/>
        <end position="197"/>
    </location>
</feature>